<dbReference type="GO" id="GO:0047456">
    <property type="term" value="F:2-methylisocitrate dehydratase activity"/>
    <property type="evidence" value="ECO:0007669"/>
    <property type="project" value="UniProtKB-EC"/>
</dbReference>
<comment type="caution">
    <text evidence="2">The sequence shown here is derived from an EMBL/GenBank/DDBJ whole genome shotgun (WGS) entry which is preliminary data.</text>
</comment>
<evidence type="ECO:0000313" key="3">
    <source>
        <dbReference type="Proteomes" id="UP000245081"/>
    </source>
</evidence>
<dbReference type="InterPro" id="IPR015933">
    <property type="entry name" value="Aconitase_B_HEAT-like_dom"/>
</dbReference>
<accession>A0A2R5FE80</accession>
<dbReference type="AlphaFoldDB" id="A0A2R5FE80"/>
<proteinExistence type="predicted"/>
<evidence type="ECO:0000259" key="1">
    <source>
        <dbReference type="Pfam" id="PF11791"/>
    </source>
</evidence>
<dbReference type="FunFam" id="1.25.40.310:FF:000001">
    <property type="entry name" value="Aconitate hydratase B"/>
    <property type="match status" value="1"/>
</dbReference>
<keyword evidence="2" id="KW-0456">Lyase</keyword>
<dbReference type="Gene3D" id="1.25.40.310">
    <property type="entry name" value="Aconitate B, HEAT-like domain"/>
    <property type="match status" value="1"/>
</dbReference>
<dbReference type="InterPro" id="IPR036288">
    <property type="entry name" value="Aconitase_B_HEAT-like_dom_sf"/>
</dbReference>
<dbReference type="GO" id="GO:0003994">
    <property type="term" value="F:aconitate hydratase activity"/>
    <property type="evidence" value="ECO:0007669"/>
    <property type="project" value="UniProtKB-EC"/>
</dbReference>
<sequence length="174" mass="18561">MLNAYRDHVAERTALGLPPLPLNAEQTAELVDLLKTPPVGQEALLIDLLENRIPAGVDQAAYVKAAFLADIANSNSHSPLVSPERAVHLLGTMLGGYNVPALVALLDTELADQAAQALSSTILMFDAFHDVEEKAKAGNAAAKKLLQSWADAEWFTSRPALPAEIKCVVFKVPG</sequence>
<evidence type="ECO:0000313" key="2">
    <source>
        <dbReference type="EMBL" id="GBG15728.1"/>
    </source>
</evidence>
<dbReference type="SUPFAM" id="SSF74778">
    <property type="entry name" value="Aconitase B, N-terminal domain"/>
    <property type="match status" value="1"/>
</dbReference>
<protein>
    <submittedName>
        <fullName evidence="2">Aconitate hydratase 2 / 2-methylisocitrate dehydratase</fullName>
        <ecNumber evidence="2">4.2.1.3</ecNumber>
        <ecNumber evidence="2">4.2.1.99</ecNumber>
    </submittedName>
</protein>
<organism evidence="2 3">
    <name type="scientific">Novimethylophilus kurashikiensis</name>
    <dbReference type="NCBI Taxonomy" id="1825523"/>
    <lineage>
        <taxon>Bacteria</taxon>
        <taxon>Pseudomonadati</taxon>
        <taxon>Pseudomonadota</taxon>
        <taxon>Betaproteobacteria</taxon>
        <taxon>Nitrosomonadales</taxon>
        <taxon>Methylophilaceae</taxon>
        <taxon>Novimethylophilus</taxon>
    </lineage>
</organism>
<keyword evidence="3" id="KW-1185">Reference proteome</keyword>
<dbReference type="EC" id="4.2.1.3" evidence="2"/>
<feature type="non-terminal residue" evidence="2">
    <location>
        <position position="174"/>
    </location>
</feature>
<name>A0A2R5FE80_9PROT</name>
<dbReference type="EC" id="4.2.1.99" evidence="2"/>
<dbReference type="Proteomes" id="UP000245081">
    <property type="component" value="Unassembled WGS sequence"/>
</dbReference>
<dbReference type="Pfam" id="PF11791">
    <property type="entry name" value="Aconitase_B_N"/>
    <property type="match status" value="1"/>
</dbReference>
<gene>
    <name evidence="2" type="primary">acnB</name>
    <name evidence="2" type="ORF">NMK_3339</name>
</gene>
<reference evidence="2 3" key="1">
    <citation type="journal article" date="2018" name="Environ. Microbiol.">
        <title>Isolation and genomic characterization of Novimethylophilus kurashikiensis gen. nov. sp. nov., a new lanthanide-dependent methylotrophic species of Methylophilaceae.</title>
        <authorList>
            <person name="Lv H."/>
            <person name="Sahin N."/>
            <person name="Tani A."/>
        </authorList>
    </citation>
    <scope>NUCLEOTIDE SEQUENCE [LARGE SCALE GENOMIC DNA]</scope>
    <source>
        <strain evidence="2 3">La2-4</strain>
    </source>
</reference>
<dbReference type="EMBL" id="BDOQ01000020">
    <property type="protein sequence ID" value="GBG15728.1"/>
    <property type="molecule type" value="Genomic_DNA"/>
</dbReference>
<feature type="domain" description="Aconitase B HEAT-like" evidence="1">
    <location>
        <begin position="4"/>
        <end position="155"/>
    </location>
</feature>
<dbReference type="GO" id="GO:0006099">
    <property type="term" value="P:tricarboxylic acid cycle"/>
    <property type="evidence" value="ECO:0007669"/>
    <property type="project" value="InterPro"/>
</dbReference>